<proteinExistence type="predicted"/>
<protein>
    <recommendedName>
        <fullName evidence="3">Glycine zipper 2TM domain-containing protein</fullName>
    </recommendedName>
</protein>
<evidence type="ECO:0008006" key="3">
    <source>
        <dbReference type="Google" id="ProtNLM"/>
    </source>
</evidence>
<dbReference type="EMBL" id="JACHVB010000012">
    <property type="protein sequence ID" value="MBC2592848.1"/>
    <property type="molecule type" value="Genomic_DNA"/>
</dbReference>
<dbReference type="Proteomes" id="UP000546464">
    <property type="component" value="Unassembled WGS sequence"/>
</dbReference>
<dbReference type="AlphaFoldDB" id="A0A842H9R5"/>
<name>A0A842H9R5_9BACT</name>
<accession>A0A842H9R5</accession>
<reference evidence="1 2" key="1">
    <citation type="submission" date="2020-07" db="EMBL/GenBank/DDBJ databases">
        <authorList>
            <person name="Feng X."/>
        </authorList>
    </citation>
    <scope>NUCLEOTIDE SEQUENCE [LARGE SCALE GENOMIC DNA]</scope>
    <source>
        <strain evidence="1 2">JCM31066</strain>
    </source>
</reference>
<evidence type="ECO:0000313" key="1">
    <source>
        <dbReference type="EMBL" id="MBC2592848.1"/>
    </source>
</evidence>
<gene>
    <name evidence="1" type="ORF">H5P28_01110</name>
</gene>
<organism evidence="1 2">
    <name type="scientific">Ruficoccus amylovorans</name>
    <dbReference type="NCBI Taxonomy" id="1804625"/>
    <lineage>
        <taxon>Bacteria</taxon>
        <taxon>Pseudomonadati</taxon>
        <taxon>Verrucomicrobiota</taxon>
        <taxon>Opitutia</taxon>
        <taxon>Puniceicoccales</taxon>
        <taxon>Cerasicoccaceae</taxon>
        <taxon>Ruficoccus</taxon>
    </lineage>
</organism>
<evidence type="ECO:0000313" key="2">
    <source>
        <dbReference type="Proteomes" id="UP000546464"/>
    </source>
</evidence>
<comment type="caution">
    <text evidence="1">The sequence shown here is derived from an EMBL/GenBank/DDBJ whole genome shotgun (WGS) entry which is preliminary data.</text>
</comment>
<sequence length="130" mass="13639">MVTGLFSGCASNEVGKSATVVGGSALGAVIANQASDGDAAWTTGGAAMGAVAALGANAMAKENERIAYRDGYEAALNQSVKQQYWIIQNRQKEDEFSESENPGTFVPVVLPAQEINGVIQEERVIYLKAK</sequence>
<keyword evidence="2" id="KW-1185">Reference proteome</keyword>
<dbReference type="RefSeq" id="WP_185673862.1">
    <property type="nucleotide sequence ID" value="NZ_JACHVB010000012.1"/>
</dbReference>